<evidence type="ECO:0000313" key="10">
    <source>
        <dbReference type="Proteomes" id="UP000478008"/>
    </source>
</evidence>
<evidence type="ECO:0000256" key="4">
    <source>
        <dbReference type="RuleBase" id="RU367048"/>
    </source>
</evidence>
<dbReference type="InterPro" id="IPR043972">
    <property type="entry name" value="FUZ/MON1/HPS1_longin_1"/>
</dbReference>
<comment type="similarity">
    <text evidence="2 4">Belongs to the MON1/SAND family.</text>
</comment>
<dbReference type="PANTHER" id="PTHR13027">
    <property type="entry name" value="SAND PROTEIN-RELATED"/>
    <property type="match status" value="1"/>
</dbReference>
<gene>
    <name evidence="9" type="ORF">DEBR0S2_10242G</name>
</gene>
<dbReference type="Pfam" id="PF19036">
    <property type="entry name" value="Fuz_longin_1"/>
    <property type="match status" value="1"/>
</dbReference>
<accession>A0A7D9CWT3</accession>
<evidence type="ECO:0000259" key="6">
    <source>
        <dbReference type="Pfam" id="PF19036"/>
    </source>
</evidence>
<keyword evidence="4" id="KW-0926">Vacuole</keyword>
<dbReference type="GO" id="GO:0032585">
    <property type="term" value="C:multivesicular body membrane"/>
    <property type="evidence" value="ECO:0007669"/>
    <property type="project" value="UniProtKB-SubCell"/>
</dbReference>
<dbReference type="GO" id="GO:0006914">
    <property type="term" value="P:autophagy"/>
    <property type="evidence" value="ECO:0007669"/>
    <property type="project" value="UniProtKB-UniRule"/>
</dbReference>
<sequence>MHPSQTDPYDNLSISAVKQKHKLSKKASKMSITAESIIPDGLLDRQEPISSLTAENVENTETGFISEQPSLYEESIEPDNQQIKKIKSTGVLNTETGGPRLEINKGDNQTSHHKQNISTDEPTVTWSNTGSHSSSINITNSNGTFVDSPSSLSPYINDTQNHTSSGSLEQSSILDRLSLVESVTHTPSSCASMAPFTNFGFTPDFSDHKATERVFFSKKKHFFILSSAGKPIYSMNGCDDIVTVYAGIIQTIVSFFQYHPDGSSQHIRSVTAKDGIGKTVKLVFADRSPILLMTSSSTGESDAQLAQQLDIIYSFLIATLSKPHIEKVYEKRDNFDLRSILGKADISCLDAICNDLTNFGNPGTIVGGLECLNIRHKTRKKLDGIFLKHRSENLLYGLLVAPNGRLVSVLRPRLHTLHSLDLMLLFSMIYDTNTFKSTVEEGTDHPSGTMPLATNEDFWVPICLPKFNPNGFLYAFIQLVEMKDELLLKLHDLNTDVLGNQYSYVNNNLGKGTQLAVILISAFKDTFFEMRKASHAIVQDIKLNRTVFRELYKSVVGTQGSDGTTGFPNGRVSPIEIPAPLIKHFIFKSRRYTQFVSSNLQGSKVEMRTQDDIKVKGQIMELYSHLRSRQMQNVSIKATGNQVGGIGNTLSTGQKEKYVDIIEWSVNGDLVTGVLISSPSYDLYAISNGGVINRASLLKSCKRIVRWCLDNSDRLLIKTGATF</sequence>
<dbReference type="AlphaFoldDB" id="A0A7D9CWT3"/>
<dbReference type="Proteomes" id="UP000478008">
    <property type="component" value="Unassembled WGS sequence"/>
</dbReference>
<keyword evidence="4" id="KW-0967">Endosome</keyword>
<feature type="domain" description="FUZ/MON1/HPS1 first Longin" evidence="6">
    <location>
        <begin position="220"/>
        <end position="349"/>
    </location>
</feature>
<proteinExistence type="inferred from homology"/>
<evidence type="ECO:0000259" key="8">
    <source>
        <dbReference type="Pfam" id="PF19038"/>
    </source>
</evidence>
<comment type="subcellular location">
    <subcellularLocation>
        <location evidence="4">Endosome</location>
        <location evidence="4">Multivesicular body membrane</location>
        <topology evidence="4">Peripheral membrane protein</topology>
    </subcellularLocation>
    <subcellularLocation>
        <location evidence="1 4">Prevacuolar compartment membrane</location>
        <topology evidence="1 4">Peripheral membrane protein</topology>
    </subcellularLocation>
    <subcellularLocation>
        <location evidence="4">Vacuole membrane</location>
        <topology evidence="4">Peripheral membrane protein</topology>
    </subcellularLocation>
</comment>
<dbReference type="GO" id="GO:0000329">
    <property type="term" value="C:fungal-type vacuole membrane"/>
    <property type="evidence" value="ECO:0007669"/>
    <property type="project" value="TreeGrafter"/>
</dbReference>
<keyword evidence="10" id="KW-1185">Reference proteome</keyword>
<evidence type="ECO:0000256" key="2">
    <source>
        <dbReference type="ARBA" id="ARBA00008968"/>
    </source>
</evidence>
<dbReference type="GO" id="GO:0006623">
    <property type="term" value="P:protein targeting to vacuole"/>
    <property type="evidence" value="ECO:0007669"/>
    <property type="project" value="UniProtKB-UniRule"/>
</dbReference>
<dbReference type="GO" id="GO:0016192">
    <property type="term" value="P:vesicle-mediated transport"/>
    <property type="evidence" value="ECO:0007669"/>
    <property type="project" value="InterPro"/>
</dbReference>
<feature type="domain" description="FUZ/MON1/HPS1 second Longin" evidence="7">
    <location>
        <begin position="393"/>
        <end position="538"/>
    </location>
</feature>
<dbReference type="PANTHER" id="PTHR13027:SF7">
    <property type="entry name" value="VACUOLAR FUSION PROTEIN MON1 HOMOLOG"/>
    <property type="match status" value="1"/>
</dbReference>
<dbReference type="InterPro" id="IPR043971">
    <property type="entry name" value="FUZ/MON1/HPS1_longin_2"/>
</dbReference>
<keyword evidence="4" id="KW-0813">Transport</keyword>
<dbReference type="GO" id="GO:0035658">
    <property type="term" value="C:Mon1-Ccz1 complex"/>
    <property type="evidence" value="ECO:0007669"/>
    <property type="project" value="TreeGrafter"/>
</dbReference>
<dbReference type="PRINTS" id="PR01546">
    <property type="entry name" value="YEAST73DUF"/>
</dbReference>
<reference evidence="9 10" key="1">
    <citation type="submission" date="2019-07" db="EMBL/GenBank/DDBJ databases">
        <authorList>
            <person name="Friedrich A."/>
            <person name="Schacherer J."/>
        </authorList>
    </citation>
    <scope>NUCLEOTIDE SEQUENCE [LARGE SCALE GENOMIC DNA]</scope>
</reference>
<evidence type="ECO:0000256" key="3">
    <source>
        <dbReference type="ARBA" id="ARBA00018132"/>
    </source>
</evidence>
<protein>
    <recommendedName>
        <fullName evidence="3 4">Vacuolar fusion protein MON1</fullName>
    </recommendedName>
</protein>
<feature type="domain" description="FUZ/MON1/HPS1 third Longin" evidence="8">
    <location>
        <begin position="582"/>
        <end position="710"/>
    </location>
</feature>
<dbReference type="EMBL" id="CABFWN010000002">
    <property type="protein sequence ID" value="VUG17554.1"/>
    <property type="molecule type" value="Genomic_DNA"/>
</dbReference>
<dbReference type="InterPro" id="IPR043970">
    <property type="entry name" value="FUZ/MON1/HPS1_longin_3"/>
</dbReference>
<feature type="region of interest" description="Disordered" evidence="5">
    <location>
        <begin position="94"/>
        <end position="132"/>
    </location>
</feature>
<evidence type="ECO:0000256" key="1">
    <source>
        <dbReference type="ARBA" id="ARBA00004380"/>
    </source>
</evidence>
<evidence type="ECO:0000313" key="9">
    <source>
        <dbReference type="EMBL" id="VUG17554.1"/>
    </source>
</evidence>
<keyword evidence="4" id="KW-0472">Membrane</keyword>
<name>A0A7D9CWT3_DEKBR</name>
<dbReference type="Pfam" id="PF19038">
    <property type="entry name" value="Fuz_longin_3"/>
    <property type="match status" value="1"/>
</dbReference>
<keyword evidence="4" id="KW-0653">Protein transport</keyword>
<dbReference type="Pfam" id="PF19037">
    <property type="entry name" value="Fuz_longin_2"/>
    <property type="match status" value="1"/>
</dbReference>
<comment type="function">
    <text evidence="4">Required for multiple vacuole delivery pathways including the cytoplasm to vacuole transport (Cvt), autophagy, pexophagy and endocytosis.</text>
</comment>
<keyword evidence="4" id="KW-0072">Autophagy</keyword>
<evidence type="ECO:0000259" key="7">
    <source>
        <dbReference type="Pfam" id="PF19037"/>
    </source>
</evidence>
<organism evidence="9 10">
    <name type="scientific">Dekkera bruxellensis</name>
    <name type="common">Brettanomyces custersii</name>
    <dbReference type="NCBI Taxonomy" id="5007"/>
    <lineage>
        <taxon>Eukaryota</taxon>
        <taxon>Fungi</taxon>
        <taxon>Dikarya</taxon>
        <taxon>Ascomycota</taxon>
        <taxon>Saccharomycotina</taxon>
        <taxon>Pichiomycetes</taxon>
        <taxon>Pichiales</taxon>
        <taxon>Pichiaceae</taxon>
        <taxon>Brettanomyces</taxon>
    </lineage>
</organism>
<dbReference type="InterPro" id="IPR004353">
    <property type="entry name" value="Mon1"/>
</dbReference>
<evidence type="ECO:0000256" key="5">
    <source>
        <dbReference type="SAM" id="MobiDB-lite"/>
    </source>
</evidence>